<organism evidence="1 2">
    <name type="scientific">Araneus ventricosus</name>
    <name type="common">Orbweaver spider</name>
    <name type="synonym">Epeira ventricosa</name>
    <dbReference type="NCBI Taxonomy" id="182803"/>
    <lineage>
        <taxon>Eukaryota</taxon>
        <taxon>Metazoa</taxon>
        <taxon>Ecdysozoa</taxon>
        <taxon>Arthropoda</taxon>
        <taxon>Chelicerata</taxon>
        <taxon>Arachnida</taxon>
        <taxon>Araneae</taxon>
        <taxon>Araneomorphae</taxon>
        <taxon>Entelegynae</taxon>
        <taxon>Araneoidea</taxon>
        <taxon>Araneidae</taxon>
        <taxon>Araneus</taxon>
    </lineage>
</organism>
<dbReference type="AlphaFoldDB" id="A0A4Y2E432"/>
<evidence type="ECO:0000313" key="2">
    <source>
        <dbReference type="Proteomes" id="UP000499080"/>
    </source>
</evidence>
<comment type="caution">
    <text evidence="1">The sequence shown here is derived from an EMBL/GenBank/DDBJ whole genome shotgun (WGS) entry which is preliminary data.</text>
</comment>
<dbReference type="EMBL" id="BGPR01000483">
    <property type="protein sequence ID" value="GBM22624.1"/>
    <property type="molecule type" value="Genomic_DNA"/>
</dbReference>
<sequence length="115" mass="13092">MRKDGGEQSENGEVKPSESRRVFFISLSESILAPPRGPNKFQRRAFRNQCLCCVHVKNLEEGCLVWQVSASTKNCGKIRWFRISGGVKNVQLSEGTVSRGERKERIGIFMFRNNT</sequence>
<gene>
    <name evidence="1" type="ORF">AVEN_264306_1</name>
</gene>
<keyword evidence="2" id="KW-1185">Reference proteome</keyword>
<proteinExistence type="predicted"/>
<name>A0A4Y2E432_ARAVE</name>
<evidence type="ECO:0000313" key="1">
    <source>
        <dbReference type="EMBL" id="GBM22624.1"/>
    </source>
</evidence>
<accession>A0A4Y2E432</accession>
<reference evidence="1 2" key="1">
    <citation type="journal article" date="2019" name="Sci. Rep.">
        <title>Orb-weaving spider Araneus ventricosus genome elucidates the spidroin gene catalogue.</title>
        <authorList>
            <person name="Kono N."/>
            <person name="Nakamura H."/>
            <person name="Ohtoshi R."/>
            <person name="Moran D.A.P."/>
            <person name="Shinohara A."/>
            <person name="Yoshida Y."/>
            <person name="Fujiwara M."/>
            <person name="Mori M."/>
            <person name="Tomita M."/>
            <person name="Arakawa K."/>
        </authorList>
    </citation>
    <scope>NUCLEOTIDE SEQUENCE [LARGE SCALE GENOMIC DNA]</scope>
</reference>
<dbReference type="Proteomes" id="UP000499080">
    <property type="component" value="Unassembled WGS sequence"/>
</dbReference>
<protein>
    <submittedName>
        <fullName evidence="1">Uncharacterized protein</fullName>
    </submittedName>
</protein>